<dbReference type="GO" id="GO:0005737">
    <property type="term" value="C:cytoplasm"/>
    <property type="evidence" value="ECO:0007669"/>
    <property type="project" value="TreeGrafter"/>
</dbReference>
<dbReference type="Gene3D" id="3.40.800.20">
    <property type="entry name" value="Histone deacetylase domain"/>
    <property type="match status" value="1"/>
</dbReference>
<evidence type="ECO:0000313" key="4">
    <source>
        <dbReference type="Proteomes" id="UP001205105"/>
    </source>
</evidence>
<dbReference type="GO" id="GO:0000118">
    <property type="term" value="C:histone deacetylase complex"/>
    <property type="evidence" value="ECO:0007669"/>
    <property type="project" value="TreeGrafter"/>
</dbReference>
<feature type="region of interest" description="Disordered" evidence="1">
    <location>
        <begin position="126"/>
        <end position="154"/>
    </location>
</feature>
<dbReference type="GO" id="GO:0004407">
    <property type="term" value="F:histone deacetylase activity"/>
    <property type="evidence" value="ECO:0007669"/>
    <property type="project" value="TreeGrafter"/>
</dbReference>
<organism evidence="3 4">
    <name type="scientific">Chlorella ohadii</name>
    <dbReference type="NCBI Taxonomy" id="2649997"/>
    <lineage>
        <taxon>Eukaryota</taxon>
        <taxon>Viridiplantae</taxon>
        <taxon>Chlorophyta</taxon>
        <taxon>core chlorophytes</taxon>
        <taxon>Trebouxiophyceae</taxon>
        <taxon>Chlorellales</taxon>
        <taxon>Chlorellaceae</taxon>
        <taxon>Chlorella clade</taxon>
        <taxon>Chlorella</taxon>
    </lineage>
</organism>
<dbReference type="EMBL" id="JADXDR010000120">
    <property type="protein sequence ID" value="KAI7838657.1"/>
    <property type="molecule type" value="Genomic_DNA"/>
</dbReference>
<dbReference type="CDD" id="cd09992">
    <property type="entry name" value="HDAC_classII"/>
    <property type="match status" value="1"/>
</dbReference>
<evidence type="ECO:0000313" key="3">
    <source>
        <dbReference type="EMBL" id="KAI7838657.1"/>
    </source>
</evidence>
<gene>
    <name evidence="3" type="ORF">COHA_007583</name>
</gene>
<reference evidence="3" key="1">
    <citation type="submission" date="2020-11" db="EMBL/GenBank/DDBJ databases">
        <title>Chlorella ohadii genome sequencing and assembly.</title>
        <authorList>
            <person name="Murik O."/>
            <person name="Treves H."/>
            <person name="Kedem I."/>
            <person name="Shotland Y."/>
            <person name="Kaplan A."/>
        </authorList>
    </citation>
    <scope>NUCLEOTIDE SEQUENCE</scope>
    <source>
        <strain evidence="3">1</strain>
    </source>
</reference>
<dbReference type="Proteomes" id="UP001205105">
    <property type="component" value="Unassembled WGS sequence"/>
</dbReference>
<sequence length="392" mass="40727">MARLIYAIEAAPGHQFPGHPECPGRVEAIQQALQSLRVFAGCADGQVEQLGTPPSQLPEGLLETVHTAGHVAELRATSARLSGPTAVRDPDDPDGPTYATPTSYTDALRAACTAVALIDALVASSSGPAGKSNGSGGVGGGSAGSSSGSAGGSQQPLAASAFSICRPPGHHATAVEQMGFCLLNNAALAARHAQRAHGLQKVLILDWDVHHGNGTQDLFYDDPSVLFVDLHQEHVWPGSGALEETGTGAGAGATINVPLAWHSGHAAFQRAFERVVAPAARRFAPDLVIVSAGYDAHYEDPLEKLQLQAGSYHWLAAAVRRLAEELCGGRLLLLLEGGYNQQALGQSVAETVLALLGKPSAHPLLEASQLPHPEPLGQVDAAIERVRQQHGL</sequence>
<dbReference type="InterPro" id="IPR000286">
    <property type="entry name" value="HDACs"/>
</dbReference>
<accession>A0AAD5H440</accession>
<name>A0AAD5H440_9CHLO</name>
<evidence type="ECO:0000259" key="2">
    <source>
        <dbReference type="Pfam" id="PF00850"/>
    </source>
</evidence>
<dbReference type="GO" id="GO:0040029">
    <property type="term" value="P:epigenetic regulation of gene expression"/>
    <property type="evidence" value="ECO:0007669"/>
    <property type="project" value="TreeGrafter"/>
</dbReference>
<dbReference type="Pfam" id="PF00850">
    <property type="entry name" value="Hist_deacetyl"/>
    <property type="match status" value="1"/>
</dbReference>
<evidence type="ECO:0000256" key="1">
    <source>
        <dbReference type="SAM" id="MobiDB-lite"/>
    </source>
</evidence>
<dbReference type="PANTHER" id="PTHR10625">
    <property type="entry name" value="HISTONE DEACETYLASE HDAC1-RELATED"/>
    <property type="match status" value="1"/>
</dbReference>
<feature type="compositionally biased region" description="Low complexity" evidence="1">
    <location>
        <begin position="144"/>
        <end position="154"/>
    </location>
</feature>
<proteinExistence type="predicted"/>
<dbReference type="InterPro" id="IPR023696">
    <property type="entry name" value="Ureohydrolase_dom_sf"/>
</dbReference>
<dbReference type="InterPro" id="IPR023801">
    <property type="entry name" value="His_deacetylse_dom"/>
</dbReference>
<keyword evidence="4" id="KW-1185">Reference proteome</keyword>
<protein>
    <recommendedName>
        <fullName evidence="2">Histone deacetylase domain-containing protein</fullName>
    </recommendedName>
</protein>
<dbReference type="AlphaFoldDB" id="A0AAD5H440"/>
<feature type="compositionally biased region" description="Gly residues" evidence="1">
    <location>
        <begin position="133"/>
        <end position="143"/>
    </location>
</feature>
<feature type="domain" description="Histone deacetylase" evidence="2">
    <location>
        <begin position="19"/>
        <end position="354"/>
    </location>
</feature>
<dbReference type="SUPFAM" id="SSF52768">
    <property type="entry name" value="Arginase/deacetylase"/>
    <property type="match status" value="1"/>
</dbReference>
<dbReference type="InterPro" id="IPR037138">
    <property type="entry name" value="His_deacetylse_dom_sf"/>
</dbReference>
<dbReference type="PANTHER" id="PTHR10625:SF11">
    <property type="entry name" value="HISTONE DEACETYLASE 14, CHLOROPLASTIC"/>
    <property type="match status" value="1"/>
</dbReference>
<dbReference type="PRINTS" id="PR01270">
    <property type="entry name" value="HDASUPER"/>
</dbReference>
<feature type="region of interest" description="Disordered" evidence="1">
    <location>
        <begin position="77"/>
        <end position="102"/>
    </location>
</feature>
<comment type="caution">
    <text evidence="3">The sequence shown here is derived from an EMBL/GenBank/DDBJ whole genome shotgun (WGS) entry which is preliminary data.</text>
</comment>